<feature type="chain" id="PRO_5042011274" evidence="1">
    <location>
        <begin position="20"/>
        <end position="95"/>
    </location>
</feature>
<evidence type="ECO:0000313" key="2">
    <source>
        <dbReference type="EMBL" id="GMH09760.1"/>
    </source>
</evidence>
<organism evidence="2 3">
    <name type="scientific">Nepenthes gracilis</name>
    <name type="common">Slender pitcher plant</name>
    <dbReference type="NCBI Taxonomy" id="150966"/>
    <lineage>
        <taxon>Eukaryota</taxon>
        <taxon>Viridiplantae</taxon>
        <taxon>Streptophyta</taxon>
        <taxon>Embryophyta</taxon>
        <taxon>Tracheophyta</taxon>
        <taxon>Spermatophyta</taxon>
        <taxon>Magnoliopsida</taxon>
        <taxon>eudicotyledons</taxon>
        <taxon>Gunneridae</taxon>
        <taxon>Pentapetalae</taxon>
        <taxon>Caryophyllales</taxon>
        <taxon>Nepenthaceae</taxon>
        <taxon>Nepenthes</taxon>
    </lineage>
</organism>
<proteinExistence type="predicted"/>
<name>A0AAD3SFF8_NEPGR</name>
<keyword evidence="1" id="KW-0732">Signal</keyword>
<gene>
    <name evidence="2" type="ORF">Nepgr_011601</name>
</gene>
<evidence type="ECO:0000256" key="1">
    <source>
        <dbReference type="SAM" id="SignalP"/>
    </source>
</evidence>
<sequence length="95" mass="10373">MVSASTGASCWSFLAEVLGMHGSWLVWQLGLQCGVDDAVLPGYLSHSVGENLDYGAPLQWSIAECMRFAAVRVLEELRLKISLLELPLCDLEVCC</sequence>
<protein>
    <submittedName>
        <fullName evidence="2">Uncharacterized protein</fullName>
    </submittedName>
</protein>
<dbReference type="Proteomes" id="UP001279734">
    <property type="component" value="Unassembled WGS sequence"/>
</dbReference>
<evidence type="ECO:0000313" key="3">
    <source>
        <dbReference type="Proteomes" id="UP001279734"/>
    </source>
</evidence>
<comment type="caution">
    <text evidence="2">The sequence shown here is derived from an EMBL/GenBank/DDBJ whole genome shotgun (WGS) entry which is preliminary data.</text>
</comment>
<accession>A0AAD3SFF8</accession>
<keyword evidence="3" id="KW-1185">Reference proteome</keyword>
<feature type="signal peptide" evidence="1">
    <location>
        <begin position="1"/>
        <end position="19"/>
    </location>
</feature>
<dbReference type="AlphaFoldDB" id="A0AAD3SFF8"/>
<dbReference type="EMBL" id="BSYO01000009">
    <property type="protein sequence ID" value="GMH09760.1"/>
    <property type="molecule type" value="Genomic_DNA"/>
</dbReference>
<reference evidence="2" key="1">
    <citation type="submission" date="2023-05" db="EMBL/GenBank/DDBJ databases">
        <title>Nepenthes gracilis genome sequencing.</title>
        <authorList>
            <person name="Fukushima K."/>
        </authorList>
    </citation>
    <scope>NUCLEOTIDE SEQUENCE</scope>
    <source>
        <strain evidence="2">SING2019-196</strain>
    </source>
</reference>